<dbReference type="InterPro" id="IPR002656">
    <property type="entry name" value="Acyl_transf_3_dom"/>
</dbReference>
<keyword evidence="1" id="KW-0472">Membrane</keyword>
<accession>A0A1H4H858</accession>
<feature type="transmembrane region" description="Helical" evidence="1">
    <location>
        <begin position="212"/>
        <end position="232"/>
    </location>
</feature>
<feature type="domain" description="Acyltransferase 3" evidence="2">
    <location>
        <begin position="15"/>
        <end position="329"/>
    </location>
</feature>
<feature type="transmembrane region" description="Helical" evidence="1">
    <location>
        <begin position="181"/>
        <end position="200"/>
    </location>
</feature>
<feature type="transmembrane region" description="Helical" evidence="1">
    <location>
        <begin position="156"/>
        <end position="175"/>
    </location>
</feature>
<keyword evidence="4" id="KW-1185">Reference proteome</keyword>
<dbReference type="RefSeq" id="WP_090559676.1">
    <property type="nucleotide sequence ID" value="NZ_FNRA01000014.1"/>
</dbReference>
<dbReference type="PANTHER" id="PTHR37312:SF1">
    <property type="entry name" value="MEMBRANE-BOUND ACYLTRANSFERASE YKRP-RELATED"/>
    <property type="match status" value="1"/>
</dbReference>
<dbReference type="STRING" id="425514.SAMN05443550_11450"/>
<keyword evidence="1" id="KW-0812">Transmembrane</keyword>
<dbReference type="OrthoDB" id="9809782at2"/>
<gene>
    <name evidence="3" type="ORF">SAMN05443550_11450</name>
</gene>
<evidence type="ECO:0000259" key="2">
    <source>
        <dbReference type="Pfam" id="PF01757"/>
    </source>
</evidence>
<dbReference type="InterPro" id="IPR052734">
    <property type="entry name" value="Nod_factor_acetyltransferase"/>
</dbReference>
<dbReference type="EMBL" id="FNRA01000014">
    <property type="protein sequence ID" value="SEB18027.1"/>
    <property type="molecule type" value="Genomic_DNA"/>
</dbReference>
<protein>
    <submittedName>
        <fullName evidence="3">Fucose 4-O-acetylase</fullName>
    </submittedName>
</protein>
<feature type="transmembrane region" description="Helical" evidence="1">
    <location>
        <begin position="126"/>
        <end position="149"/>
    </location>
</feature>
<feature type="transmembrane region" description="Helical" evidence="1">
    <location>
        <begin position="278"/>
        <end position="305"/>
    </location>
</feature>
<feature type="transmembrane region" description="Helical" evidence="1">
    <location>
        <begin position="79"/>
        <end position="100"/>
    </location>
</feature>
<dbReference type="Proteomes" id="UP000198850">
    <property type="component" value="Unassembled WGS sequence"/>
</dbReference>
<evidence type="ECO:0000313" key="4">
    <source>
        <dbReference type="Proteomes" id="UP000198850"/>
    </source>
</evidence>
<proteinExistence type="predicted"/>
<dbReference type="GO" id="GO:0016747">
    <property type="term" value="F:acyltransferase activity, transferring groups other than amino-acyl groups"/>
    <property type="evidence" value="ECO:0007669"/>
    <property type="project" value="InterPro"/>
</dbReference>
<reference evidence="3 4" key="1">
    <citation type="submission" date="2016-10" db="EMBL/GenBank/DDBJ databases">
        <authorList>
            <person name="de Groot N.N."/>
        </authorList>
    </citation>
    <scope>NUCLEOTIDE SEQUENCE [LARGE SCALE GENOMIC DNA]</scope>
    <source>
        <strain evidence="3 4">DSM 19033</strain>
    </source>
</reference>
<feature type="transmembrane region" description="Helical" evidence="1">
    <location>
        <begin position="244"/>
        <end position="266"/>
    </location>
</feature>
<organism evidence="3 4">
    <name type="scientific">Pedobacter hartonius</name>
    <dbReference type="NCBI Taxonomy" id="425514"/>
    <lineage>
        <taxon>Bacteria</taxon>
        <taxon>Pseudomonadati</taxon>
        <taxon>Bacteroidota</taxon>
        <taxon>Sphingobacteriia</taxon>
        <taxon>Sphingobacteriales</taxon>
        <taxon>Sphingobacteriaceae</taxon>
        <taxon>Pedobacter</taxon>
    </lineage>
</organism>
<evidence type="ECO:0000256" key="1">
    <source>
        <dbReference type="SAM" id="Phobius"/>
    </source>
</evidence>
<feature type="transmembrane region" description="Helical" evidence="1">
    <location>
        <begin position="42"/>
        <end position="59"/>
    </location>
</feature>
<dbReference type="AlphaFoldDB" id="A0A1H4H858"/>
<dbReference type="Pfam" id="PF01757">
    <property type="entry name" value="Acyl_transf_3"/>
    <property type="match status" value="1"/>
</dbReference>
<dbReference type="PANTHER" id="PTHR37312">
    <property type="entry name" value="MEMBRANE-BOUND ACYLTRANSFERASE YKRP-RELATED"/>
    <property type="match status" value="1"/>
</dbReference>
<evidence type="ECO:0000313" key="3">
    <source>
        <dbReference type="EMBL" id="SEB18027.1"/>
    </source>
</evidence>
<name>A0A1H4H858_9SPHI</name>
<feature type="transmembrane region" description="Helical" evidence="1">
    <location>
        <begin position="317"/>
        <end position="337"/>
    </location>
</feature>
<keyword evidence="1" id="KW-1133">Transmembrane helix</keyword>
<sequence>MADSTTALPAIKRVVWIDYAKFIGIVLVICAHQTLNDGWFDFISAFDIPLFFFLSGYLFSFKKFDGYKKFLHARVRQLLIPYFLLNFVTYAIWLFFFRYFDHTFNTSSHFYKPFVGIFYGNGFDDWLIHCIPSWFIICLFTLENIYFLVFRKLKGAYKYIALGGFLVLCWVDHTYDHHRWPWGLNVAIIGLIFYGTANLFKEKISTITQLSLLKLFVICVCSFAVLLYVSSINHSDMNENAYQSLKLFFIGAFAGIAFALTLSRILDLLLGHVKLFQYIALNTLFIMAFHLMVMSTATKIVLAAFNITLEESMTNAYIGAIVVPMTVLFLLPLIYLCNQYFPYLVGKPGRAEKVIKAQEPVIIQPKSSDVAYDVK</sequence>